<evidence type="ECO:0000313" key="1">
    <source>
        <dbReference type="EMBL" id="MDN0074987.1"/>
    </source>
</evidence>
<keyword evidence="2" id="KW-1185">Reference proteome</keyword>
<organism evidence="1 2">
    <name type="scientific">Crenobacter oryzisoli</name>
    <dbReference type="NCBI Taxonomy" id="3056844"/>
    <lineage>
        <taxon>Bacteria</taxon>
        <taxon>Pseudomonadati</taxon>
        <taxon>Pseudomonadota</taxon>
        <taxon>Betaproteobacteria</taxon>
        <taxon>Neisseriales</taxon>
        <taxon>Neisseriaceae</taxon>
        <taxon>Crenobacter</taxon>
    </lineage>
</organism>
<dbReference type="InterPro" id="IPR009921">
    <property type="entry name" value="YehS-like"/>
</dbReference>
<comment type="caution">
    <text evidence="1">The sequence shown here is derived from an EMBL/GenBank/DDBJ whole genome shotgun (WGS) entry which is preliminary data.</text>
</comment>
<dbReference type="Pfam" id="PF07308">
    <property type="entry name" value="DUF1456"/>
    <property type="match status" value="2"/>
</dbReference>
<dbReference type="RefSeq" id="WP_289829578.1">
    <property type="nucleotide sequence ID" value="NZ_JAUEDK010000012.1"/>
</dbReference>
<dbReference type="Proteomes" id="UP001168540">
    <property type="component" value="Unassembled WGS sequence"/>
</dbReference>
<dbReference type="PANTHER" id="PTHR37805:SF1">
    <property type="entry name" value="CYTOPLASMIC PROTEIN"/>
    <property type="match status" value="1"/>
</dbReference>
<name>A0ABT7XMH4_9NEIS</name>
<evidence type="ECO:0000313" key="2">
    <source>
        <dbReference type="Proteomes" id="UP001168540"/>
    </source>
</evidence>
<proteinExistence type="predicted"/>
<protein>
    <submittedName>
        <fullName evidence="1">DUF1456 family protein</fullName>
    </submittedName>
</protein>
<sequence>MTNNDILRSLRYLLDSSEPKMLEVIGLTGQTLARDQLATYLKKDDEEGFAECPAAVLSAYLDGLIIERRGPSDRQPAPEPMSHNLVLKKLRVAFELREDDVIEILKQANFRVSKPELTALFRKPDHKNYRPCGDQFLRNFLKGLTLRLRG</sequence>
<dbReference type="PANTHER" id="PTHR37805">
    <property type="entry name" value="CYTOPLASMIC PROTEIN-RELATED"/>
    <property type="match status" value="1"/>
</dbReference>
<accession>A0ABT7XMH4</accession>
<dbReference type="EMBL" id="JAUEDK010000012">
    <property type="protein sequence ID" value="MDN0074987.1"/>
    <property type="molecule type" value="Genomic_DNA"/>
</dbReference>
<gene>
    <name evidence="1" type="ORF">QU481_08770</name>
</gene>
<reference evidence="1" key="1">
    <citation type="submission" date="2023-06" db="EMBL/GenBank/DDBJ databases">
        <authorList>
            <person name="Zhang S."/>
        </authorList>
    </citation>
    <scope>NUCLEOTIDE SEQUENCE</scope>
    <source>
        <strain evidence="1">SG2303</strain>
    </source>
</reference>